<organism evidence="1 2">
    <name type="scientific">Araneus ventricosus</name>
    <name type="common">Orbweaver spider</name>
    <name type="synonym">Epeira ventricosa</name>
    <dbReference type="NCBI Taxonomy" id="182803"/>
    <lineage>
        <taxon>Eukaryota</taxon>
        <taxon>Metazoa</taxon>
        <taxon>Ecdysozoa</taxon>
        <taxon>Arthropoda</taxon>
        <taxon>Chelicerata</taxon>
        <taxon>Arachnida</taxon>
        <taxon>Araneae</taxon>
        <taxon>Araneomorphae</taxon>
        <taxon>Entelegynae</taxon>
        <taxon>Araneoidea</taxon>
        <taxon>Araneidae</taxon>
        <taxon>Araneus</taxon>
    </lineage>
</organism>
<name>A0A4Y2QZU4_ARAVE</name>
<protein>
    <submittedName>
        <fullName evidence="1">Uncharacterized protein</fullName>
    </submittedName>
</protein>
<dbReference type="Proteomes" id="UP000499080">
    <property type="component" value="Unassembled WGS sequence"/>
</dbReference>
<dbReference type="AlphaFoldDB" id="A0A4Y2QZU4"/>
<evidence type="ECO:0000313" key="1">
    <source>
        <dbReference type="EMBL" id="GBN68848.1"/>
    </source>
</evidence>
<reference evidence="1 2" key="1">
    <citation type="journal article" date="2019" name="Sci. Rep.">
        <title>Orb-weaving spider Araneus ventricosus genome elucidates the spidroin gene catalogue.</title>
        <authorList>
            <person name="Kono N."/>
            <person name="Nakamura H."/>
            <person name="Ohtoshi R."/>
            <person name="Moran D.A.P."/>
            <person name="Shinohara A."/>
            <person name="Yoshida Y."/>
            <person name="Fujiwara M."/>
            <person name="Mori M."/>
            <person name="Tomita M."/>
            <person name="Arakawa K."/>
        </authorList>
    </citation>
    <scope>NUCLEOTIDE SEQUENCE [LARGE SCALE GENOMIC DNA]</scope>
</reference>
<gene>
    <name evidence="1" type="ORF">AVEN_65739_1</name>
</gene>
<keyword evidence="2" id="KW-1185">Reference proteome</keyword>
<accession>A0A4Y2QZU4</accession>
<sequence length="94" mass="10637">MRSITNHRLLINKITDVLNFITSQEDNRNSQNNSTIACIVRPTTKLMSPTTPFFSVLLEHSMPDTDNQFQCLRAHVHHMSNLSSTASCKSTSLF</sequence>
<evidence type="ECO:0000313" key="2">
    <source>
        <dbReference type="Proteomes" id="UP000499080"/>
    </source>
</evidence>
<comment type="caution">
    <text evidence="1">The sequence shown here is derived from an EMBL/GenBank/DDBJ whole genome shotgun (WGS) entry which is preliminary data.</text>
</comment>
<dbReference type="EMBL" id="BGPR01015341">
    <property type="protein sequence ID" value="GBN68848.1"/>
    <property type="molecule type" value="Genomic_DNA"/>
</dbReference>
<proteinExistence type="predicted"/>